<comment type="caution">
    <text evidence="1">The sequence shown here is derived from an EMBL/GenBank/DDBJ whole genome shotgun (WGS) entry which is preliminary data.</text>
</comment>
<evidence type="ECO:0000313" key="1">
    <source>
        <dbReference type="EMBL" id="KAF7151599.1"/>
    </source>
</evidence>
<reference evidence="1" key="1">
    <citation type="submission" date="2019-11" db="EMBL/GenBank/DDBJ databases">
        <authorList>
            <person name="Liu Y."/>
            <person name="Hou J."/>
            <person name="Li T.-Q."/>
            <person name="Guan C.-H."/>
            <person name="Wu X."/>
            <person name="Wu H.-Z."/>
            <person name="Ling F."/>
            <person name="Zhang R."/>
            <person name="Shi X.-G."/>
            <person name="Ren J.-P."/>
            <person name="Chen E.-F."/>
            <person name="Sun J.-M."/>
        </authorList>
    </citation>
    <scope>NUCLEOTIDE SEQUENCE</scope>
    <source>
        <strain evidence="1">Adult_tree_wgs_1</strain>
        <tissue evidence="1">Leaves</tissue>
    </source>
</reference>
<dbReference type="EMBL" id="WJXA01000002">
    <property type="protein sequence ID" value="KAF7151599.1"/>
    <property type="molecule type" value="Genomic_DNA"/>
</dbReference>
<keyword evidence="2" id="KW-1185">Reference proteome</keyword>
<gene>
    <name evidence="1" type="ORF">RHSIM_Rhsim02G0048900</name>
</gene>
<organism evidence="1 2">
    <name type="scientific">Rhododendron simsii</name>
    <name type="common">Sims's rhododendron</name>
    <dbReference type="NCBI Taxonomy" id="118357"/>
    <lineage>
        <taxon>Eukaryota</taxon>
        <taxon>Viridiplantae</taxon>
        <taxon>Streptophyta</taxon>
        <taxon>Embryophyta</taxon>
        <taxon>Tracheophyta</taxon>
        <taxon>Spermatophyta</taxon>
        <taxon>Magnoliopsida</taxon>
        <taxon>eudicotyledons</taxon>
        <taxon>Gunneridae</taxon>
        <taxon>Pentapetalae</taxon>
        <taxon>asterids</taxon>
        <taxon>Ericales</taxon>
        <taxon>Ericaceae</taxon>
        <taxon>Ericoideae</taxon>
        <taxon>Rhodoreae</taxon>
        <taxon>Rhododendron</taxon>
    </lineage>
</organism>
<dbReference type="OrthoDB" id="1907763at2759"/>
<proteinExistence type="predicted"/>
<protein>
    <submittedName>
        <fullName evidence="1">Uncharacterized protein</fullName>
    </submittedName>
</protein>
<accession>A0A834HIL8</accession>
<evidence type="ECO:0000313" key="2">
    <source>
        <dbReference type="Proteomes" id="UP000626092"/>
    </source>
</evidence>
<dbReference type="AlphaFoldDB" id="A0A834HIL8"/>
<name>A0A834HIL8_RHOSS</name>
<dbReference type="Proteomes" id="UP000626092">
    <property type="component" value="Unassembled WGS sequence"/>
</dbReference>
<sequence>MKPSPVDYFAEMDDHGSSMAMDVDDNEALEIYGYISSRIFCNDITPCVVRCSPVGHHGGLFVGGLGHWFHSLILHKLPTVSLGFKLFLVTCVELTDCVYSGLAWSNVVLP</sequence>